<dbReference type="SUPFAM" id="SSF55785">
    <property type="entry name" value="PYP-like sensor domain (PAS domain)"/>
    <property type="match status" value="3"/>
</dbReference>
<dbReference type="NCBIfam" id="TIGR00229">
    <property type="entry name" value="sensory_box"/>
    <property type="match status" value="3"/>
</dbReference>
<name>A0A2N0VH90_9BACT</name>
<dbReference type="Gene3D" id="3.30.450.20">
    <property type="entry name" value="PAS domain"/>
    <property type="match status" value="3"/>
</dbReference>
<dbReference type="PANTHER" id="PTHR44757:SF2">
    <property type="entry name" value="BIOFILM ARCHITECTURE MAINTENANCE PROTEIN MBAA"/>
    <property type="match status" value="1"/>
</dbReference>
<keyword evidence="4" id="KW-1185">Reference proteome</keyword>
<dbReference type="RefSeq" id="WP_101073108.1">
    <property type="nucleotide sequence ID" value="NZ_PISP01000002.1"/>
</dbReference>
<dbReference type="InterPro" id="IPR000014">
    <property type="entry name" value="PAS"/>
</dbReference>
<evidence type="ECO:0008006" key="5">
    <source>
        <dbReference type="Google" id="ProtNLM"/>
    </source>
</evidence>
<dbReference type="CDD" id="cd00130">
    <property type="entry name" value="PAS"/>
    <property type="match status" value="3"/>
</dbReference>
<dbReference type="Pfam" id="PF07568">
    <property type="entry name" value="HisKA_2"/>
    <property type="match status" value="1"/>
</dbReference>
<evidence type="ECO:0000259" key="1">
    <source>
        <dbReference type="PROSITE" id="PS50112"/>
    </source>
</evidence>
<dbReference type="OrthoDB" id="9811889at2"/>
<dbReference type="Pfam" id="PF13426">
    <property type="entry name" value="PAS_9"/>
    <property type="match status" value="3"/>
</dbReference>
<dbReference type="InterPro" id="IPR011495">
    <property type="entry name" value="Sig_transdc_His_kin_sub2_dim/P"/>
</dbReference>
<accession>A0A2N0VH90</accession>
<reference evidence="3 4" key="1">
    <citation type="submission" date="2017-11" db="EMBL/GenBank/DDBJ databases">
        <title>Rhodohalobacter 15182 sp. nov., isolated from a salt lake.</title>
        <authorList>
            <person name="Han S."/>
        </authorList>
    </citation>
    <scope>NUCLEOTIDE SEQUENCE [LARGE SCALE GENOMIC DNA]</scope>
    <source>
        <strain evidence="3 4">15182</strain>
    </source>
</reference>
<dbReference type="EMBL" id="PISP01000002">
    <property type="protein sequence ID" value="PKD43566.1"/>
    <property type="molecule type" value="Genomic_DNA"/>
</dbReference>
<dbReference type="PROSITE" id="PS50113">
    <property type="entry name" value="PAC"/>
    <property type="match status" value="2"/>
</dbReference>
<protein>
    <recommendedName>
        <fullName evidence="5">PAS domain S-box protein</fullName>
    </recommendedName>
</protein>
<feature type="domain" description="PAC" evidence="2">
    <location>
        <begin position="453"/>
        <end position="506"/>
    </location>
</feature>
<feature type="domain" description="PAS" evidence="1">
    <location>
        <begin position="382"/>
        <end position="453"/>
    </location>
</feature>
<feature type="domain" description="PAS" evidence="1">
    <location>
        <begin position="136"/>
        <end position="178"/>
    </location>
</feature>
<organism evidence="3 4">
    <name type="scientific">Rhodohalobacter barkolensis</name>
    <dbReference type="NCBI Taxonomy" id="2053187"/>
    <lineage>
        <taxon>Bacteria</taxon>
        <taxon>Pseudomonadati</taxon>
        <taxon>Balneolota</taxon>
        <taxon>Balneolia</taxon>
        <taxon>Balneolales</taxon>
        <taxon>Balneolaceae</taxon>
        <taxon>Rhodohalobacter</taxon>
    </lineage>
</organism>
<evidence type="ECO:0000313" key="3">
    <source>
        <dbReference type="EMBL" id="PKD43566.1"/>
    </source>
</evidence>
<dbReference type="InterPro" id="IPR035965">
    <property type="entry name" value="PAS-like_dom_sf"/>
</dbReference>
<dbReference type="InterPro" id="IPR000700">
    <property type="entry name" value="PAS-assoc_C"/>
</dbReference>
<dbReference type="PROSITE" id="PS50112">
    <property type="entry name" value="PAS"/>
    <property type="match status" value="3"/>
</dbReference>
<gene>
    <name evidence="3" type="ORF">CWD77_08335</name>
</gene>
<dbReference type="AlphaFoldDB" id="A0A2N0VH90"/>
<evidence type="ECO:0000313" key="4">
    <source>
        <dbReference type="Proteomes" id="UP000233398"/>
    </source>
</evidence>
<evidence type="ECO:0000259" key="2">
    <source>
        <dbReference type="PROSITE" id="PS50113"/>
    </source>
</evidence>
<sequence>MNKIKDAVFDALPGAAAIVYEDGEIAETNKKWENGKDVFHQLGLAQPGSNYFEHCQRAVEAGDDYALKIIFGLRGIFDGEKESFELTMPCPEEESRPKKSWCKLSITLLEGDKPSVLIFFEDVSKNMSVVRALRESEERYTQQFKNSMSGILISSPDGEIFDANPAACKILGYSRSELKEGGRPLIMDPAHPTNKKAQKIREKKSVYEGEKIYIHKSGKELTVEASSVLYKNEDGKLRSLNTFKDVSGQRETLKQLEHEKIFTEAVINSIPGTFYVLDSEMNMVRYNDAIMEDLGYTKNEIEENNALLFFPEDEHEKIVRSIKEAFEVGSTHIVSKVISMNNGIRVYHFLANRFKTDEGEFIVGTGTDVTDLVEIEKEKDKNYDMLSQLFESSPLAMAMFSPDDKILKINNSFTELYGYTKLDAVGQNVHKLLIEGDELDDAEEISENVFSGQTYTEEVVRFTNTGKKLSILMSAIPIVHEGKVEAAYVIYVDLTDQKKLENDLQKSLGEKEILLQEVHHRVKNNLAVMAGLIDLQIMEEPDPKVEVKLNEIRSRIFSIAKIHENLYNSESMVSIQFDEYLKTIMEALPQKGLLGSGELEVTMDTIPLILNLNQAVPFGLAVNELMNILFSKDLKGENLSLKLKRDEERITLIFEGDALDVSLFERNGNTESFPSLLISIFLSQIKGSMKFDQNEKDRLILEFEQMDVKGSSSSLTSEQSSLLN</sequence>
<feature type="domain" description="PAS" evidence="1">
    <location>
        <begin position="259"/>
        <end position="329"/>
    </location>
</feature>
<feature type="domain" description="PAC" evidence="2">
    <location>
        <begin position="207"/>
        <end position="258"/>
    </location>
</feature>
<comment type="caution">
    <text evidence="3">The sequence shown here is derived from an EMBL/GenBank/DDBJ whole genome shotgun (WGS) entry which is preliminary data.</text>
</comment>
<dbReference type="SMART" id="SM00091">
    <property type="entry name" value="PAS"/>
    <property type="match status" value="3"/>
</dbReference>
<dbReference type="InterPro" id="IPR052155">
    <property type="entry name" value="Biofilm_reg_signaling"/>
</dbReference>
<dbReference type="Proteomes" id="UP000233398">
    <property type="component" value="Unassembled WGS sequence"/>
</dbReference>
<dbReference type="PANTHER" id="PTHR44757">
    <property type="entry name" value="DIGUANYLATE CYCLASE DGCP"/>
    <property type="match status" value="1"/>
</dbReference>
<proteinExistence type="predicted"/>